<evidence type="ECO:0000313" key="3">
    <source>
        <dbReference type="Proteomes" id="UP000572817"/>
    </source>
</evidence>
<comment type="caution">
    <text evidence="2">The sequence shown here is derived from an EMBL/GenBank/DDBJ whole genome shotgun (WGS) entry which is preliminary data.</text>
</comment>
<sequence>MPFSSFFSDLYYASVAPRVVVAEAPRANVNEGVETGGDNGSSGTAQTRGHAGVRGSVSTKTPASGKASGESGEEAEVNKADASRQKGASSSSGNDGSVVGRNEEKQQQHGGGIKSKLKEA</sequence>
<keyword evidence="3" id="KW-1185">Reference proteome</keyword>
<organism evidence="2 3">
    <name type="scientific">Botryosphaeria dothidea</name>
    <dbReference type="NCBI Taxonomy" id="55169"/>
    <lineage>
        <taxon>Eukaryota</taxon>
        <taxon>Fungi</taxon>
        <taxon>Dikarya</taxon>
        <taxon>Ascomycota</taxon>
        <taxon>Pezizomycotina</taxon>
        <taxon>Dothideomycetes</taxon>
        <taxon>Dothideomycetes incertae sedis</taxon>
        <taxon>Botryosphaeriales</taxon>
        <taxon>Botryosphaeriaceae</taxon>
        <taxon>Botryosphaeria</taxon>
    </lineage>
</organism>
<protein>
    <submittedName>
        <fullName evidence="2">Uncharacterized protein</fullName>
    </submittedName>
</protein>
<dbReference type="EMBL" id="WWBZ02000051">
    <property type="protein sequence ID" value="KAF4304601.1"/>
    <property type="molecule type" value="Genomic_DNA"/>
</dbReference>
<evidence type="ECO:0000313" key="2">
    <source>
        <dbReference type="EMBL" id="KAF4304601.1"/>
    </source>
</evidence>
<gene>
    <name evidence="2" type="ORF">GTA08_BOTSDO07717</name>
</gene>
<feature type="compositionally biased region" description="Low complexity" evidence="1">
    <location>
        <begin position="87"/>
        <end position="100"/>
    </location>
</feature>
<evidence type="ECO:0000256" key="1">
    <source>
        <dbReference type="SAM" id="MobiDB-lite"/>
    </source>
</evidence>
<name>A0A8H4N3G4_9PEZI</name>
<feature type="region of interest" description="Disordered" evidence="1">
    <location>
        <begin position="24"/>
        <end position="120"/>
    </location>
</feature>
<dbReference type="OrthoDB" id="3931006at2759"/>
<reference evidence="2" key="1">
    <citation type="submission" date="2020-04" db="EMBL/GenBank/DDBJ databases">
        <title>Genome Assembly and Annotation of Botryosphaeria dothidea sdau 11-99, a Latent Pathogen of Apple Fruit Ring Rot in China.</title>
        <authorList>
            <person name="Yu C."/>
            <person name="Diao Y."/>
            <person name="Lu Q."/>
            <person name="Zhao J."/>
            <person name="Cui S."/>
            <person name="Peng C."/>
            <person name="He B."/>
            <person name="Liu H."/>
        </authorList>
    </citation>
    <scope>NUCLEOTIDE SEQUENCE [LARGE SCALE GENOMIC DNA]</scope>
    <source>
        <strain evidence="2">Sdau11-99</strain>
    </source>
</reference>
<dbReference type="Proteomes" id="UP000572817">
    <property type="component" value="Unassembled WGS sequence"/>
</dbReference>
<accession>A0A8H4N3G4</accession>
<dbReference type="AlphaFoldDB" id="A0A8H4N3G4"/>
<proteinExistence type="predicted"/>